<gene>
    <name evidence="1" type="ORF">C8P63_12177</name>
</gene>
<dbReference type="AlphaFoldDB" id="A0A2T6BGL2"/>
<evidence type="ECO:0000313" key="2">
    <source>
        <dbReference type="Proteomes" id="UP000244240"/>
    </source>
</evidence>
<name>A0A2T6BGL2_9BACL</name>
<organism evidence="1 2">
    <name type="scientific">Melghirimyces profundicolus</name>
    <dbReference type="NCBI Taxonomy" id="1242148"/>
    <lineage>
        <taxon>Bacteria</taxon>
        <taxon>Bacillati</taxon>
        <taxon>Bacillota</taxon>
        <taxon>Bacilli</taxon>
        <taxon>Bacillales</taxon>
        <taxon>Thermoactinomycetaceae</taxon>
        <taxon>Melghirimyces</taxon>
    </lineage>
</organism>
<dbReference type="OrthoDB" id="2990940at2"/>
<protein>
    <submittedName>
        <fullName evidence="1">Uncharacterized protein</fullName>
    </submittedName>
</protein>
<keyword evidence="2" id="KW-1185">Reference proteome</keyword>
<evidence type="ECO:0000313" key="1">
    <source>
        <dbReference type="EMBL" id="PTX55197.1"/>
    </source>
</evidence>
<comment type="caution">
    <text evidence="1">The sequence shown here is derived from an EMBL/GenBank/DDBJ whole genome shotgun (WGS) entry which is preliminary data.</text>
</comment>
<dbReference type="Proteomes" id="UP000244240">
    <property type="component" value="Unassembled WGS sequence"/>
</dbReference>
<dbReference type="EMBL" id="QBKR01000021">
    <property type="protein sequence ID" value="PTX55197.1"/>
    <property type="molecule type" value="Genomic_DNA"/>
</dbReference>
<sequence length="69" mass="7938">MSKEQAPRYSLEFWGPGEEDLARKLQEEGVEVSLSGTVYRAVFPEEHSLRDCLCDMAELTDRKVYVREG</sequence>
<dbReference type="RefSeq" id="WP_108025301.1">
    <property type="nucleotide sequence ID" value="NZ_QBKR01000021.1"/>
</dbReference>
<proteinExistence type="predicted"/>
<accession>A0A2T6BGL2</accession>
<reference evidence="1 2" key="1">
    <citation type="submission" date="2018-04" db="EMBL/GenBank/DDBJ databases">
        <title>Genomic Encyclopedia of Archaeal and Bacterial Type Strains, Phase II (KMG-II): from individual species to whole genera.</title>
        <authorList>
            <person name="Goeker M."/>
        </authorList>
    </citation>
    <scope>NUCLEOTIDE SEQUENCE [LARGE SCALE GENOMIC DNA]</scope>
    <source>
        <strain evidence="1 2">DSM 45787</strain>
    </source>
</reference>